<evidence type="ECO:0000256" key="1">
    <source>
        <dbReference type="SAM" id="Phobius"/>
    </source>
</evidence>
<evidence type="ECO:0000313" key="3">
    <source>
        <dbReference type="Proteomes" id="UP000612746"/>
    </source>
</evidence>
<dbReference type="EMBL" id="JAEPRA010000011">
    <property type="protein sequence ID" value="KAG2178343.1"/>
    <property type="molecule type" value="Genomic_DNA"/>
</dbReference>
<protein>
    <submittedName>
        <fullName evidence="2">Uncharacterized protein</fullName>
    </submittedName>
</protein>
<dbReference type="AlphaFoldDB" id="A0A8H7UFU6"/>
<evidence type="ECO:0000313" key="2">
    <source>
        <dbReference type="EMBL" id="KAG2178343.1"/>
    </source>
</evidence>
<keyword evidence="1" id="KW-1133">Transmembrane helix</keyword>
<keyword evidence="1" id="KW-0472">Membrane</keyword>
<sequence>MSNPAYSVPLITFYWPFFIFPLGLIEQPKKKKSFALNKYQPSLPRRTCLPHLFISTNMFKVLFSRPALAANVSTTQVGKRIVAASAVGVFAYTTVQQCRKDVLFYTSKSN</sequence>
<proteinExistence type="predicted"/>
<gene>
    <name evidence="2" type="ORF">INT44_001493</name>
</gene>
<accession>A0A8H7UFU6</accession>
<feature type="transmembrane region" description="Helical" evidence="1">
    <location>
        <begin position="6"/>
        <end position="25"/>
    </location>
</feature>
<keyword evidence="3" id="KW-1185">Reference proteome</keyword>
<comment type="caution">
    <text evidence="2">The sequence shown here is derived from an EMBL/GenBank/DDBJ whole genome shotgun (WGS) entry which is preliminary data.</text>
</comment>
<dbReference type="Proteomes" id="UP000612746">
    <property type="component" value="Unassembled WGS sequence"/>
</dbReference>
<reference evidence="2" key="1">
    <citation type="submission" date="2020-12" db="EMBL/GenBank/DDBJ databases">
        <title>Metabolic potential, ecology and presence of endohyphal bacteria is reflected in genomic diversity of Mucoromycotina.</title>
        <authorList>
            <person name="Muszewska A."/>
            <person name="Okrasinska A."/>
            <person name="Steczkiewicz K."/>
            <person name="Drgas O."/>
            <person name="Orlowska M."/>
            <person name="Perlinska-Lenart U."/>
            <person name="Aleksandrzak-Piekarczyk T."/>
            <person name="Szatraj K."/>
            <person name="Zielenkiewicz U."/>
            <person name="Pilsyk S."/>
            <person name="Malc E."/>
            <person name="Mieczkowski P."/>
            <person name="Kruszewska J.S."/>
            <person name="Biernat P."/>
            <person name="Pawlowska J."/>
        </authorList>
    </citation>
    <scope>NUCLEOTIDE SEQUENCE</scope>
    <source>
        <strain evidence="2">WA0000051536</strain>
    </source>
</reference>
<keyword evidence="1" id="KW-0812">Transmembrane</keyword>
<name>A0A8H7UFU6_9FUNG</name>
<organism evidence="2 3">
    <name type="scientific">Umbelopsis vinacea</name>
    <dbReference type="NCBI Taxonomy" id="44442"/>
    <lineage>
        <taxon>Eukaryota</taxon>
        <taxon>Fungi</taxon>
        <taxon>Fungi incertae sedis</taxon>
        <taxon>Mucoromycota</taxon>
        <taxon>Mucoromycotina</taxon>
        <taxon>Umbelopsidomycetes</taxon>
        <taxon>Umbelopsidales</taxon>
        <taxon>Umbelopsidaceae</taxon>
        <taxon>Umbelopsis</taxon>
    </lineage>
</organism>